<sequence length="278" mass="31538">MVQKIDPRWLRFGTQLRRLREQAGVSQDRLARALNVSASMLSAMERGARGTKADYLDQIDRVLNTGGQVRQLWERMTGSNAFPEWFRAIELLQRKASEIREYHPLLIPGLLQCEEYARTIIRLGDPTYSNTEVNEQVQGRVNRQTLLTSERPPLLLVVLDEMVLRRPFGGATTMARQLEHLLEVSREPHVVIQIVPFGTERHPGLDGAFTLITVSGQPEILYLETRISGTPVDEPDGVQEYSRVFGELRGVALPPVASRELMEKVRGEFLESHRADMA</sequence>
<organism evidence="2 3">
    <name type="scientific">Lipingzhangella halophila</name>
    <dbReference type="NCBI Taxonomy" id="1783352"/>
    <lineage>
        <taxon>Bacteria</taxon>
        <taxon>Bacillati</taxon>
        <taxon>Actinomycetota</taxon>
        <taxon>Actinomycetes</taxon>
        <taxon>Streptosporangiales</taxon>
        <taxon>Nocardiopsidaceae</taxon>
        <taxon>Lipingzhangella</taxon>
    </lineage>
</organism>
<dbReference type="PROSITE" id="PS50943">
    <property type="entry name" value="HTH_CROC1"/>
    <property type="match status" value="1"/>
</dbReference>
<dbReference type="InterPro" id="IPR010982">
    <property type="entry name" value="Lambda_DNA-bd_dom_sf"/>
</dbReference>
<dbReference type="GO" id="GO:0003677">
    <property type="term" value="F:DNA binding"/>
    <property type="evidence" value="ECO:0007669"/>
    <property type="project" value="InterPro"/>
</dbReference>
<dbReference type="RefSeq" id="WP_184576707.1">
    <property type="nucleotide sequence ID" value="NZ_JACHJT010000001.1"/>
</dbReference>
<accession>A0A7W7RFM1</accession>
<name>A0A7W7RFM1_9ACTN</name>
<proteinExistence type="predicted"/>
<dbReference type="Pfam" id="PF19054">
    <property type="entry name" value="DUF5753"/>
    <property type="match status" value="1"/>
</dbReference>
<gene>
    <name evidence="2" type="ORF">F4561_001894</name>
</gene>
<dbReference type="SUPFAM" id="SSF47413">
    <property type="entry name" value="lambda repressor-like DNA-binding domains"/>
    <property type="match status" value="1"/>
</dbReference>
<dbReference type="Pfam" id="PF13560">
    <property type="entry name" value="HTH_31"/>
    <property type="match status" value="1"/>
</dbReference>
<dbReference type="InterPro" id="IPR043917">
    <property type="entry name" value="DUF5753"/>
</dbReference>
<feature type="domain" description="HTH cro/C1-type" evidence="1">
    <location>
        <begin position="16"/>
        <end position="72"/>
    </location>
</feature>
<dbReference type="CDD" id="cd00093">
    <property type="entry name" value="HTH_XRE"/>
    <property type="match status" value="1"/>
</dbReference>
<evidence type="ECO:0000259" key="1">
    <source>
        <dbReference type="PROSITE" id="PS50943"/>
    </source>
</evidence>
<protein>
    <submittedName>
        <fullName evidence="2">Transcriptional regulator with XRE-family HTH domain</fullName>
    </submittedName>
</protein>
<dbReference type="Gene3D" id="1.10.260.40">
    <property type="entry name" value="lambda repressor-like DNA-binding domains"/>
    <property type="match status" value="1"/>
</dbReference>
<dbReference type="AlphaFoldDB" id="A0A7W7RFM1"/>
<evidence type="ECO:0000313" key="2">
    <source>
        <dbReference type="EMBL" id="MBB4931074.1"/>
    </source>
</evidence>
<keyword evidence="3" id="KW-1185">Reference proteome</keyword>
<dbReference type="EMBL" id="JACHJT010000001">
    <property type="protein sequence ID" value="MBB4931074.1"/>
    <property type="molecule type" value="Genomic_DNA"/>
</dbReference>
<dbReference type="InterPro" id="IPR001387">
    <property type="entry name" value="Cro/C1-type_HTH"/>
</dbReference>
<dbReference type="SMART" id="SM00530">
    <property type="entry name" value="HTH_XRE"/>
    <property type="match status" value="1"/>
</dbReference>
<dbReference type="Proteomes" id="UP000523007">
    <property type="component" value="Unassembled WGS sequence"/>
</dbReference>
<evidence type="ECO:0000313" key="3">
    <source>
        <dbReference type="Proteomes" id="UP000523007"/>
    </source>
</evidence>
<comment type="caution">
    <text evidence="2">The sequence shown here is derived from an EMBL/GenBank/DDBJ whole genome shotgun (WGS) entry which is preliminary data.</text>
</comment>
<reference evidence="2 3" key="1">
    <citation type="submission" date="2020-08" db="EMBL/GenBank/DDBJ databases">
        <title>Sequencing the genomes of 1000 actinobacteria strains.</title>
        <authorList>
            <person name="Klenk H.-P."/>
        </authorList>
    </citation>
    <scope>NUCLEOTIDE SEQUENCE [LARGE SCALE GENOMIC DNA]</scope>
    <source>
        <strain evidence="2 3">DSM 102030</strain>
    </source>
</reference>